<feature type="domain" description="EAL" evidence="1">
    <location>
        <begin position="286"/>
        <end position="531"/>
    </location>
</feature>
<dbReference type="OrthoDB" id="7251575at2"/>
<dbReference type="PANTHER" id="PTHR33121">
    <property type="entry name" value="CYCLIC DI-GMP PHOSPHODIESTERASE PDEF"/>
    <property type="match status" value="1"/>
</dbReference>
<sequence>MTIGSHRLLGFAFASADLLIEISPSGVITYALGASEAVSGSHEDDLIGRPWRAMVEEADWPMLEALFDGLETGQRGGPILARLRADDGTPRAAVLSAFRVPENGDALSCAFSFAAPERAPPPGEMHDRQAFEDLTTALLQTAKATGADLELALVELAGLAAAREAAEGESRRKLEARLAGVLRAQAHGGQAATELGGERFALVRARGEGADTLVKRVGKLMDVDPERPIRPRADVIPLRSDPETEGGSRHTMKALRFSLDTFLRDGPGASGPSTLSEALSRAMQKTLDEVGALGAAIRDKQFRLVYQPVVRLADGALHHYETLVRFGDEESPFPLIRMAEEMELIEALDLAILERAVQTLAREGGIKLAVNVSGRTIASARFIEQASALIDAYPKSRGRLMFELTESAALDDLALADRHLQALRAKGCEICLDDFGAGAASLAYLQQLTLDVLKIDGRYIRDLQHGGREATFVKHLVQMCGELGVRTLAEMVETTAAEDAVRRAGVDFAQGWLYGAALDAPKPQLERAPFKARMRPALSR</sequence>
<proteinExistence type="predicted"/>
<dbReference type="PANTHER" id="PTHR33121:SF23">
    <property type="entry name" value="CYCLIC DI-GMP PHOSPHODIESTERASE PDEB"/>
    <property type="match status" value="1"/>
</dbReference>
<dbReference type="Pfam" id="PF00563">
    <property type="entry name" value="EAL"/>
    <property type="match status" value="1"/>
</dbReference>
<organism evidence="2 3">
    <name type="scientific">Phenylobacterium deserti</name>
    <dbReference type="NCBI Taxonomy" id="1914756"/>
    <lineage>
        <taxon>Bacteria</taxon>
        <taxon>Pseudomonadati</taxon>
        <taxon>Pseudomonadota</taxon>
        <taxon>Alphaproteobacteria</taxon>
        <taxon>Caulobacterales</taxon>
        <taxon>Caulobacteraceae</taxon>
        <taxon>Phenylobacterium</taxon>
    </lineage>
</organism>
<dbReference type="CDD" id="cd00130">
    <property type="entry name" value="PAS"/>
    <property type="match status" value="1"/>
</dbReference>
<evidence type="ECO:0000313" key="3">
    <source>
        <dbReference type="Proteomes" id="UP000249725"/>
    </source>
</evidence>
<dbReference type="InterPro" id="IPR050706">
    <property type="entry name" value="Cyclic-di-GMP_PDE-like"/>
</dbReference>
<dbReference type="SUPFAM" id="SSF141868">
    <property type="entry name" value="EAL domain-like"/>
    <property type="match status" value="1"/>
</dbReference>
<reference evidence="3" key="1">
    <citation type="submission" date="2018-05" db="EMBL/GenBank/DDBJ databases">
        <authorList>
            <person name="Li X."/>
        </authorList>
    </citation>
    <scope>NUCLEOTIDE SEQUENCE [LARGE SCALE GENOMIC DNA]</scope>
    <source>
        <strain evidence="3">YIM 73061</strain>
    </source>
</reference>
<dbReference type="GO" id="GO:0071111">
    <property type="term" value="F:cyclic-guanylate-specific phosphodiesterase activity"/>
    <property type="evidence" value="ECO:0007669"/>
    <property type="project" value="InterPro"/>
</dbReference>
<dbReference type="Gene3D" id="3.20.20.450">
    <property type="entry name" value="EAL domain"/>
    <property type="match status" value="1"/>
</dbReference>
<name>A0A328APK8_9CAUL</name>
<dbReference type="InterPro" id="IPR035965">
    <property type="entry name" value="PAS-like_dom_sf"/>
</dbReference>
<evidence type="ECO:0000313" key="2">
    <source>
        <dbReference type="EMBL" id="RAK56527.1"/>
    </source>
</evidence>
<comment type="caution">
    <text evidence="2">The sequence shown here is derived from an EMBL/GenBank/DDBJ whole genome shotgun (WGS) entry which is preliminary data.</text>
</comment>
<evidence type="ECO:0000259" key="1">
    <source>
        <dbReference type="PROSITE" id="PS50883"/>
    </source>
</evidence>
<protein>
    <submittedName>
        <fullName evidence="2">EAL domain-containing protein</fullName>
    </submittedName>
</protein>
<dbReference type="CDD" id="cd01948">
    <property type="entry name" value="EAL"/>
    <property type="match status" value="1"/>
</dbReference>
<dbReference type="RefSeq" id="WP_111512878.1">
    <property type="nucleotide sequence ID" value="NZ_QFYR01000001.1"/>
</dbReference>
<dbReference type="Gene3D" id="3.30.450.20">
    <property type="entry name" value="PAS domain"/>
    <property type="match status" value="1"/>
</dbReference>
<dbReference type="SUPFAM" id="SSF55785">
    <property type="entry name" value="PYP-like sensor domain (PAS domain)"/>
    <property type="match status" value="1"/>
</dbReference>
<keyword evidence="3" id="KW-1185">Reference proteome</keyword>
<accession>A0A328APK8</accession>
<dbReference type="EMBL" id="QFYR01000001">
    <property type="protein sequence ID" value="RAK56527.1"/>
    <property type="molecule type" value="Genomic_DNA"/>
</dbReference>
<dbReference type="SMART" id="SM00052">
    <property type="entry name" value="EAL"/>
    <property type="match status" value="1"/>
</dbReference>
<gene>
    <name evidence="2" type="ORF">DJ018_00650</name>
</gene>
<dbReference type="AlphaFoldDB" id="A0A328APK8"/>
<dbReference type="InterPro" id="IPR035919">
    <property type="entry name" value="EAL_sf"/>
</dbReference>
<dbReference type="InterPro" id="IPR000014">
    <property type="entry name" value="PAS"/>
</dbReference>
<dbReference type="Proteomes" id="UP000249725">
    <property type="component" value="Unassembled WGS sequence"/>
</dbReference>
<dbReference type="PROSITE" id="PS50883">
    <property type="entry name" value="EAL"/>
    <property type="match status" value="1"/>
</dbReference>
<dbReference type="InterPro" id="IPR001633">
    <property type="entry name" value="EAL_dom"/>
</dbReference>